<name>A0A0E9T057_ANGAN</name>
<sequence>MLLKNVIFNISDHLTPLCRTFRL</sequence>
<evidence type="ECO:0000313" key="1">
    <source>
        <dbReference type="EMBL" id="JAH46882.1"/>
    </source>
</evidence>
<accession>A0A0E9T057</accession>
<dbReference type="AlphaFoldDB" id="A0A0E9T057"/>
<reference evidence="1" key="1">
    <citation type="submission" date="2014-11" db="EMBL/GenBank/DDBJ databases">
        <authorList>
            <person name="Amaro Gonzalez C."/>
        </authorList>
    </citation>
    <scope>NUCLEOTIDE SEQUENCE</scope>
</reference>
<proteinExistence type="predicted"/>
<organism evidence="1">
    <name type="scientific">Anguilla anguilla</name>
    <name type="common">European freshwater eel</name>
    <name type="synonym">Muraena anguilla</name>
    <dbReference type="NCBI Taxonomy" id="7936"/>
    <lineage>
        <taxon>Eukaryota</taxon>
        <taxon>Metazoa</taxon>
        <taxon>Chordata</taxon>
        <taxon>Craniata</taxon>
        <taxon>Vertebrata</taxon>
        <taxon>Euteleostomi</taxon>
        <taxon>Actinopterygii</taxon>
        <taxon>Neopterygii</taxon>
        <taxon>Teleostei</taxon>
        <taxon>Anguilliformes</taxon>
        <taxon>Anguillidae</taxon>
        <taxon>Anguilla</taxon>
    </lineage>
</organism>
<reference evidence="1" key="2">
    <citation type="journal article" date="2015" name="Fish Shellfish Immunol.">
        <title>Early steps in the European eel (Anguilla anguilla)-Vibrio vulnificus interaction in the gills: Role of the RtxA13 toxin.</title>
        <authorList>
            <person name="Callol A."/>
            <person name="Pajuelo D."/>
            <person name="Ebbesson L."/>
            <person name="Teles M."/>
            <person name="MacKenzie S."/>
            <person name="Amaro C."/>
        </authorList>
    </citation>
    <scope>NUCLEOTIDE SEQUENCE</scope>
</reference>
<protein>
    <submittedName>
        <fullName evidence="1">Uncharacterized protein</fullName>
    </submittedName>
</protein>
<dbReference type="EMBL" id="GBXM01061695">
    <property type="protein sequence ID" value="JAH46882.1"/>
    <property type="molecule type" value="Transcribed_RNA"/>
</dbReference>